<organism evidence="3 4">
    <name type="scientific">Mesorhabditis spiculigera</name>
    <dbReference type="NCBI Taxonomy" id="96644"/>
    <lineage>
        <taxon>Eukaryota</taxon>
        <taxon>Metazoa</taxon>
        <taxon>Ecdysozoa</taxon>
        <taxon>Nematoda</taxon>
        <taxon>Chromadorea</taxon>
        <taxon>Rhabditida</taxon>
        <taxon>Rhabditina</taxon>
        <taxon>Rhabditomorpha</taxon>
        <taxon>Rhabditoidea</taxon>
        <taxon>Rhabditidae</taxon>
        <taxon>Mesorhabditinae</taxon>
        <taxon>Mesorhabditis</taxon>
    </lineage>
</organism>
<feature type="domain" description="C-type lectin" evidence="2">
    <location>
        <begin position="169"/>
        <end position="278"/>
    </location>
</feature>
<dbReference type="Proteomes" id="UP001177023">
    <property type="component" value="Unassembled WGS sequence"/>
</dbReference>
<feature type="non-terminal residue" evidence="3">
    <location>
        <position position="1"/>
    </location>
</feature>
<dbReference type="CDD" id="cd00037">
    <property type="entry name" value="CLECT"/>
    <property type="match status" value="4"/>
</dbReference>
<dbReference type="Gene3D" id="3.10.100.10">
    <property type="entry name" value="Mannose-Binding Protein A, subunit A"/>
    <property type="match status" value="4"/>
</dbReference>
<gene>
    <name evidence="3" type="ORF">MSPICULIGERA_LOCUS1657</name>
</gene>
<dbReference type="PROSITE" id="PS50041">
    <property type="entry name" value="C_TYPE_LECTIN_2"/>
    <property type="match status" value="4"/>
</dbReference>
<feature type="chain" id="PRO_5041349574" description="C-type lectin domain-containing protein" evidence="1">
    <location>
        <begin position="17"/>
        <end position="578"/>
    </location>
</feature>
<dbReference type="EMBL" id="CATQJA010000500">
    <property type="protein sequence ID" value="CAJ0560826.1"/>
    <property type="molecule type" value="Genomic_DNA"/>
</dbReference>
<proteinExistence type="predicted"/>
<dbReference type="AlphaFoldDB" id="A0AA36C6G5"/>
<sequence length="578" mass="64210">MLKLLGFLILVIAAVAENCEPGWKQSLITRNCYKVTEKKDNFRTAARECADHGAEVTTVLHDEEKQALVGIIAEKIPKQSIWIGSMKMSKDHDAPKDYWMNGEEQAYSTWGDPWQIPGFFCTLLSPNGIMLHQWCQARLMHGICKRPFGTKTPRLKEPNCEDGWTGSRHTGKCYKLTGNKTNSMGFQETCLNWNGKGASVISYLEKEFIIELAESNGFNSAWLGAKRGPNGKFAWLDGNKFDGAYWSTDGPSTSGNDKNCLVLYSLHFDHLDSGHRWSAADSAMVFAADECEEGWLLKRGSKSCYKIMDGTTFWDSEFKCAQLGGHLTSVLSDEENQALLDLITNENEGMMVWVGALAYSRKAGPRVNHWMDGSEAKFGNWDPAPDYQSEKYCGTMLPSGKLQMSVCHELKKGLCKRAIGQEAPTFTKPACEVGWSGCPLTGFCYKTTNGRSNSGAAQEYCLSQDANLASVTSFLENEAVLRTAQEGGYQKVWLGAKKVAMGRWTWSDGTPWDVEFWNPSTSWNQTTNCVGSYTESTDAAKPDDREVHRWHALDCDAKDLVGVCKKAPGSTPSKETRA</sequence>
<comment type="caution">
    <text evidence="3">The sequence shown here is derived from an EMBL/GenBank/DDBJ whole genome shotgun (WGS) entry which is preliminary data.</text>
</comment>
<feature type="domain" description="C-type lectin" evidence="2">
    <location>
        <begin position="440"/>
        <end position="558"/>
    </location>
</feature>
<protein>
    <recommendedName>
        <fullName evidence="2">C-type lectin domain-containing protein</fullName>
    </recommendedName>
</protein>
<reference evidence="3" key="1">
    <citation type="submission" date="2023-06" db="EMBL/GenBank/DDBJ databases">
        <authorList>
            <person name="Delattre M."/>
        </authorList>
    </citation>
    <scope>NUCLEOTIDE SEQUENCE</scope>
    <source>
        <strain evidence="3">AF72</strain>
    </source>
</reference>
<dbReference type="InterPro" id="IPR016186">
    <property type="entry name" value="C-type_lectin-like/link_sf"/>
</dbReference>
<evidence type="ECO:0000313" key="4">
    <source>
        <dbReference type="Proteomes" id="UP001177023"/>
    </source>
</evidence>
<dbReference type="PANTHER" id="PTHR22803">
    <property type="entry name" value="MANNOSE, PHOSPHOLIPASE, LECTIN RECEPTOR RELATED"/>
    <property type="match status" value="1"/>
</dbReference>
<dbReference type="InterPro" id="IPR050111">
    <property type="entry name" value="C-type_lectin/snaclec_domain"/>
</dbReference>
<evidence type="ECO:0000259" key="2">
    <source>
        <dbReference type="PROSITE" id="PS50041"/>
    </source>
</evidence>
<dbReference type="SUPFAM" id="SSF56436">
    <property type="entry name" value="C-type lectin-like"/>
    <property type="match status" value="4"/>
</dbReference>
<name>A0AA36C6G5_9BILA</name>
<keyword evidence="4" id="KW-1185">Reference proteome</keyword>
<dbReference type="InterPro" id="IPR001304">
    <property type="entry name" value="C-type_lectin-like"/>
</dbReference>
<dbReference type="SMART" id="SM00034">
    <property type="entry name" value="CLECT"/>
    <property type="match status" value="4"/>
</dbReference>
<feature type="domain" description="C-type lectin" evidence="2">
    <location>
        <begin position="300"/>
        <end position="416"/>
    </location>
</feature>
<dbReference type="InterPro" id="IPR016187">
    <property type="entry name" value="CTDL_fold"/>
</dbReference>
<accession>A0AA36C6G5</accession>
<feature type="domain" description="C-type lectin" evidence="2">
    <location>
        <begin position="28"/>
        <end position="134"/>
    </location>
</feature>
<evidence type="ECO:0000313" key="3">
    <source>
        <dbReference type="EMBL" id="CAJ0560826.1"/>
    </source>
</evidence>
<keyword evidence="1" id="KW-0732">Signal</keyword>
<dbReference type="Pfam" id="PF00059">
    <property type="entry name" value="Lectin_C"/>
    <property type="match status" value="2"/>
</dbReference>
<feature type="signal peptide" evidence="1">
    <location>
        <begin position="1"/>
        <end position="16"/>
    </location>
</feature>
<evidence type="ECO:0000256" key="1">
    <source>
        <dbReference type="SAM" id="SignalP"/>
    </source>
</evidence>